<feature type="domain" description="RDD" evidence="7">
    <location>
        <begin position="11"/>
        <end position="130"/>
    </location>
</feature>
<evidence type="ECO:0000256" key="3">
    <source>
        <dbReference type="ARBA" id="ARBA00022692"/>
    </source>
</evidence>
<dbReference type="Proteomes" id="UP000236724">
    <property type="component" value="Unassembled WGS sequence"/>
</dbReference>
<sequence>MSTAIPDLPAAGLFRTLAAIFYDSLLLIAVLIFAGFIALPFSKGESSMLFNLYIYAICYLYFSWPWMRSGQTLGMRTWRIRLYAEDGSRPSWQAVLIRFLTAMLSWFCLGMGYWWMLIDTQQRSWHDITSKTLLLRTQ</sequence>
<evidence type="ECO:0000256" key="4">
    <source>
        <dbReference type="ARBA" id="ARBA00022989"/>
    </source>
</evidence>
<evidence type="ECO:0000313" key="9">
    <source>
        <dbReference type="Proteomes" id="UP000236724"/>
    </source>
</evidence>
<name>A0A1H6FEC9_9GAMM</name>
<dbReference type="Pfam" id="PF06271">
    <property type="entry name" value="RDD"/>
    <property type="match status" value="1"/>
</dbReference>
<reference evidence="8 9" key="1">
    <citation type="submission" date="2016-10" db="EMBL/GenBank/DDBJ databases">
        <authorList>
            <person name="de Groot N.N."/>
        </authorList>
    </citation>
    <scope>NUCLEOTIDE SEQUENCE [LARGE SCALE GENOMIC DNA]</scope>
    <source>
        <strain evidence="8">MBHS1</strain>
    </source>
</reference>
<evidence type="ECO:0000256" key="2">
    <source>
        <dbReference type="ARBA" id="ARBA00022475"/>
    </source>
</evidence>
<dbReference type="InterPro" id="IPR051791">
    <property type="entry name" value="Pra-immunoreactive"/>
</dbReference>
<dbReference type="GO" id="GO:0005886">
    <property type="term" value="C:plasma membrane"/>
    <property type="evidence" value="ECO:0007669"/>
    <property type="project" value="UniProtKB-SubCell"/>
</dbReference>
<keyword evidence="3 6" id="KW-0812">Transmembrane</keyword>
<keyword evidence="9" id="KW-1185">Reference proteome</keyword>
<keyword evidence="5 6" id="KW-0472">Membrane</keyword>
<organism evidence="8 9">
    <name type="scientific">Candidatus Venteria ishoeyi</name>
    <dbReference type="NCBI Taxonomy" id="1899563"/>
    <lineage>
        <taxon>Bacteria</taxon>
        <taxon>Pseudomonadati</taxon>
        <taxon>Pseudomonadota</taxon>
        <taxon>Gammaproteobacteria</taxon>
        <taxon>Thiotrichales</taxon>
        <taxon>Thiotrichaceae</taxon>
        <taxon>Venteria</taxon>
    </lineage>
</organism>
<feature type="transmembrane region" description="Helical" evidence="6">
    <location>
        <begin position="95"/>
        <end position="116"/>
    </location>
</feature>
<dbReference type="InterPro" id="IPR010432">
    <property type="entry name" value="RDD"/>
</dbReference>
<dbReference type="AlphaFoldDB" id="A0A1H6FEC9"/>
<comment type="subcellular location">
    <subcellularLocation>
        <location evidence="1">Cell membrane</location>
        <topology evidence="1">Multi-pass membrane protein</topology>
    </subcellularLocation>
</comment>
<dbReference type="PANTHER" id="PTHR36115">
    <property type="entry name" value="PROLINE-RICH ANTIGEN HOMOLOG-RELATED"/>
    <property type="match status" value="1"/>
</dbReference>
<accession>A0A1H6FEC9</accession>
<keyword evidence="4 6" id="KW-1133">Transmembrane helix</keyword>
<dbReference type="OrthoDB" id="9793824at2"/>
<keyword evidence="2" id="KW-1003">Cell membrane</keyword>
<feature type="transmembrane region" description="Helical" evidence="6">
    <location>
        <begin position="20"/>
        <end position="41"/>
    </location>
</feature>
<protein>
    <submittedName>
        <fullName evidence="8">RDD family protein</fullName>
    </submittedName>
</protein>
<gene>
    <name evidence="8" type="ORF">MBHS_03890</name>
</gene>
<evidence type="ECO:0000313" key="8">
    <source>
        <dbReference type="EMBL" id="SEH08003.1"/>
    </source>
</evidence>
<proteinExistence type="predicted"/>
<evidence type="ECO:0000256" key="5">
    <source>
        <dbReference type="ARBA" id="ARBA00023136"/>
    </source>
</evidence>
<evidence type="ECO:0000259" key="7">
    <source>
        <dbReference type="Pfam" id="PF06271"/>
    </source>
</evidence>
<dbReference type="PANTHER" id="PTHR36115:SF10">
    <property type="entry name" value="RDD DOMAIN-CONTAINING PROTEIN"/>
    <property type="match status" value="1"/>
</dbReference>
<dbReference type="RefSeq" id="WP_103921588.1">
    <property type="nucleotide sequence ID" value="NZ_FMSV02000542.1"/>
</dbReference>
<feature type="transmembrane region" description="Helical" evidence="6">
    <location>
        <begin position="48"/>
        <end position="67"/>
    </location>
</feature>
<dbReference type="EMBL" id="FMSV02000542">
    <property type="protein sequence ID" value="SEH08003.1"/>
    <property type="molecule type" value="Genomic_DNA"/>
</dbReference>
<evidence type="ECO:0000256" key="1">
    <source>
        <dbReference type="ARBA" id="ARBA00004651"/>
    </source>
</evidence>
<evidence type="ECO:0000256" key="6">
    <source>
        <dbReference type="SAM" id="Phobius"/>
    </source>
</evidence>